<dbReference type="PROSITE" id="PS51257">
    <property type="entry name" value="PROKAR_LIPOPROTEIN"/>
    <property type="match status" value="1"/>
</dbReference>
<sequence length="354" mass="38295">MKRRKILSLLGLALASGGLAVACSNGTTPTATTPQPEPVATTAANPATGEQLVVYSGRNENLVGSLIEQFKTETGIDIQVRYGDTAELAAAILEEGENTPADVFFAQDAGALGALQKADRTAKLPEEILNKVESRYRSPQGEWVGITGRVRTLDYNTDLVQPDEVPQSILELTDPKWEGKIGWAPTNGSFQAFVTALRVSLGEEQTKQWLEGVKANNPKVYAKNTAIVEALSRGEIAVGFVNHYYLEKFKAENPDAPVAHSFPNDVGSLVNVAGVSILENTDRLAESQQFVNFMLSPKAQEYFTQETFEYPLVTGVVATKALTPLSDIKSPEIDLSNLNDLEGTLKLLQETGIL</sequence>
<evidence type="ECO:0000313" key="5">
    <source>
        <dbReference type="EMBL" id="MCT7978893.1"/>
    </source>
</evidence>
<proteinExistence type="inferred from homology"/>
<dbReference type="PANTHER" id="PTHR30006:SF15">
    <property type="entry name" value="IRON-UTILIZATION PERIPLASMIC PROTEIN"/>
    <property type="match status" value="1"/>
</dbReference>
<evidence type="ECO:0000256" key="1">
    <source>
        <dbReference type="ARBA" id="ARBA00008520"/>
    </source>
</evidence>
<evidence type="ECO:0000256" key="4">
    <source>
        <dbReference type="SAM" id="SignalP"/>
    </source>
</evidence>
<organism evidence="5 6">
    <name type="scientific">Laspinema olomoucense D3b</name>
    <dbReference type="NCBI Taxonomy" id="2953688"/>
    <lineage>
        <taxon>Bacteria</taxon>
        <taxon>Bacillati</taxon>
        <taxon>Cyanobacteriota</taxon>
        <taxon>Cyanophyceae</taxon>
        <taxon>Oscillatoriophycideae</taxon>
        <taxon>Oscillatoriales</taxon>
        <taxon>Laspinemataceae</taxon>
        <taxon>Laspinema</taxon>
        <taxon>Laspinema olomoucense</taxon>
    </lineage>
</organism>
<keyword evidence="2" id="KW-0406">Ion transport</keyword>
<reference evidence="5 6" key="1">
    <citation type="journal article" date="2022" name="Front. Microbiol.">
        <title>High genomic differentiation and limited gene flow indicate recent cryptic speciation within the genus Laspinema (cyanobacteria).</title>
        <authorList>
            <person name="Stanojkovic A."/>
            <person name="Skoupy S."/>
            <person name="Skaloud P."/>
            <person name="Dvorak P."/>
        </authorList>
    </citation>
    <scope>NUCLEOTIDE SEQUENCE [LARGE SCALE GENOMIC DNA]</scope>
    <source>
        <strain evidence="5 6">D3b</strain>
    </source>
</reference>
<comment type="caution">
    <text evidence="5">The sequence shown here is derived from an EMBL/GenBank/DDBJ whole genome shotgun (WGS) entry which is preliminary data.</text>
</comment>
<evidence type="ECO:0000256" key="3">
    <source>
        <dbReference type="ARBA" id="ARBA00022729"/>
    </source>
</evidence>
<evidence type="ECO:0000313" key="6">
    <source>
        <dbReference type="Proteomes" id="UP001525961"/>
    </source>
</evidence>
<dbReference type="InterPro" id="IPR006059">
    <property type="entry name" value="SBP"/>
</dbReference>
<name>A0ABT2N863_9CYAN</name>
<dbReference type="Pfam" id="PF13416">
    <property type="entry name" value="SBP_bac_8"/>
    <property type="match status" value="1"/>
</dbReference>
<dbReference type="PIRSF" id="PIRSF002825">
    <property type="entry name" value="CfbpA"/>
    <property type="match status" value="1"/>
</dbReference>
<keyword evidence="2" id="KW-0813">Transport</keyword>
<accession>A0ABT2N863</accession>
<dbReference type="Gene3D" id="3.40.190.10">
    <property type="entry name" value="Periplasmic binding protein-like II"/>
    <property type="match status" value="2"/>
</dbReference>
<comment type="similarity">
    <text evidence="1">Belongs to the bacterial solute-binding protein 1 family.</text>
</comment>
<keyword evidence="3 4" id="KW-0732">Signal</keyword>
<dbReference type="InterPro" id="IPR026045">
    <property type="entry name" value="Ferric-bd"/>
</dbReference>
<dbReference type="PANTHER" id="PTHR30006">
    <property type="entry name" value="THIAMINE-BINDING PERIPLASMIC PROTEIN-RELATED"/>
    <property type="match status" value="1"/>
</dbReference>
<dbReference type="SUPFAM" id="SSF53850">
    <property type="entry name" value="Periplasmic binding protein-like II"/>
    <property type="match status" value="1"/>
</dbReference>
<gene>
    <name evidence="5" type="ORF">NG792_14370</name>
</gene>
<keyword evidence="2" id="KW-0410">Iron transport</keyword>
<dbReference type="RefSeq" id="WP_261235845.1">
    <property type="nucleotide sequence ID" value="NZ_JAMXFA010000017.1"/>
</dbReference>
<keyword evidence="6" id="KW-1185">Reference proteome</keyword>
<keyword evidence="2" id="KW-0408">Iron</keyword>
<dbReference type="CDD" id="cd13543">
    <property type="entry name" value="PBP2_Fbp"/>
    <property type="match status" value="1"/>
</dbReference>
<dbReference type="EMBL" id="JAMXFA010000017">
    <property type="protein sequence ID" value="MCT7978893.1"/>
    <property type="molecule type" value="Genomic_DNA"/>
</dbReference>
<feature type="signal peptide" evidence="4">
    <location>
        <begin position="1"/>
        <end position="22"/>
    </location>
</feature>
<dbReference type="Proteomes" id="UP001525961">
    <property type="component" value="Unassembled WGS sequence"/>
</dbReference>
<evidence type="ECO:0000256" key="2">
    <source>
        <dbReference type="ARBA" id="ARBA00022496"/>
    </source>
</evidence>
<protein>
    <submittedName>
        <fullName evidence="5">Iron ABC transporter substrate-binding protein</fullName>
    </submittedName>
</protein>
<feature type="chain" id="PRO_5047529800" evidence="4">
    <location>
        <begin position="23"/>
        <end position="354"/>
    </location>
</feature>